<dbReference type="Gene3D" id="3.30.70.1130">
    <property type="entry name" value="EIF_2_alpha"/>
    <property type="match status" value="1"/>
</dbReference>
<keyword evidence="3" id="KW-0396">Initiation factor</keyword>
<dbReference type="InterPro" id="IPR024055">
    <property type="entry name" value="TIF2_asu_C"/>
</dbReference>
<evidence type="ECO:0000256" key="2">
    <source>
        <dbReference type="ARBA" id="ARBA00020950"/>
    </source>
</evidence>
<dbReference type="SUPFAM" id="SSF116742">
    <property type="entry name" value="eIF2alpha middle domain-like"/>
    <property type="match status" value="1"/>
</dbReference>
<dbReference type="SMART" id="SM00316">
    <property type="entry name" value="S1"/>
    <property type="match status" value="1"/>
</dbReference>
<name>A0A813XWM0_ADIRI</name>
<sequence>MKLACRFYKNRLPDVEELVMVNVAKVEELSVYVNLLEYNDIQGMILLSELSRRRIRSINKLVRVGKDEVVVVTRVDREKGFIDLSKCRVSSDEAVKCVEKFHRGKAVNHILRLTAAALKLTSNDEFEELYSKTAWFYDERHGRRGIAYDVFSHASRDESELKDCPVDADTKKALVDSIRRHFSAQSVKCRADIEVACYEYEGIDAVKAALREGLNQSTEDIPIKINLIAPPLYTITTTCLNGKEGVQALQTTIHKIKESIEKYRGVCRVKIEPQVFTEAHEKALEETRAAEEKSNRKSYHEDSDTSTDVESENELSDEDDNTATNGLVIDNGVEEE</sequence>
<dbReference type="CDD" id="cd04452">
    <property type="entry name" value="S1_IF2_alpha"/>
    <property type="match status" value="1"/>
</dbReference>
<dbReference type="InterPro" id="IPR011488">
    <property type="entry name" value="TIF_2_asu"/>
</dbReference>
<proteinExistence type="inferred from homology"/>
<dbReference type="InterPro" id="IPR044126">
    <property type="entry name" value="S1_IF2_alpha"/>
</dbReference>
<organism evidence="8 10">
    <name type="scientific">Adineta ricciae</name>
    <name type="common">Rotifer</name>
    <dbReference type="NCBI Taxonomy" id="249248"/>
    <lineage>
        <taxon>Eukaryota</taxon>
        <taxon>Metazoa</taxon>
        <taxon>Spiralia</taxon>
        <taxon>Gnathifera</taxon>
        <taxon>Rotifera</taxon>
        <taxon>Eurotatoria</taxon>
        <taxon>Bdelloidea</taxon>
        <taxon>Adinetida</taxon>
        <taxon>Adinetidae</taxon>
        <taxon>Adineta</taxon>
    </lineage>
</organism>
<dbReference type="PROSITE" id="PS50126">
    <property type="entry name" value="S1"/>
    <property type="match status" value="1"/>
</dbReference>
<protein>
    <recommendedName>
        <fullName evidence="2">Eukaryotic translation initiation factor 2 subunit 1</fullName>
    </recommendedName>
    <alternativeName>
        <fullName evidence="5">Eukaryotic translation initiation factor 2 subunit alpha</fullName>
    </alternativeName>
</protein>
<evidence type="ECO:0000313" key="8">
    <source>
        <dbReference type="EMBL" id="CAF0876727.1"/>
    </source>
</evidence>
<dbReference type="InterPro" id="IPR003029">
    <property type="entry name" value="S1_domain"/>
</dbReference>
<keyword evidence="4" id="KW-0648">Protein biosynthesis</keyword>
<feature type="region of interest" description="Disordered" evidence="6">
    <location>
        <begin position="286"/>
        <end position="336"/>
    </location>
</feature>
<dbReference type="GO" id="GO:0003723">
    <property type="term" value="F:RNA binding"/>
    <property type="evidence" value="ECO:0007669"/>
    <property type="project" value="InterPro"/>
</dbReference>
<dbReference type="GO" id="GO:0033290">
    <property type="term" value="C:eukaryotic 48S preinitiation complex"/>
    <property type="evidence" value="ECO:0007669"/>
    <property type="project" value="TreeGrafter"/>
</dbReference>
<reference evidence="8" key="1">
    <citation type="submission" date="2021-02" db="EMBL/GenBank/DDBJ databases">
        <authorList>
            <person name="Nowell W R."/>
        </authorList>
    </citation>
    <scope>NUCLEOTIDE SEQUENCE</scope>
</reference>
<evidence type="ECO:0000256" key="3">
    <source>
        <dbReference type="ARBA" id="ARBA00022540"/>
    </source>
</evidence>
<comment type="similarity">
    <text evidence="1">Belongs to the eIF-2-alpha family.</text>
</comment>
<dbReference type="OrthoDB" id="1685042at2759"/>
<evidence type="ECO:0000256" key="4">
    <source>
        <dbReference type="ARBA" id="ARBA00022917"/>
    </source>
</evidence>
<dbReference type="PANTHER" id="PTHR10602:SF0">
    <property type="entry name" value="EUKARYOTIC TRANSLATION INITIATION FACTOR 2 SUBUNIT 1"/>
    <property type="match status" value="1"/>
</dbReference>
<dbReference type="Pfam" id="PF07541">
    <property type="entry name" value="EIF_2_alpha"/>
    <property type="match status" value="1"/>
</dbReference>
<feature type="domain" description="S1 motif" evidence="7">
    <location>
        <begin position="16"/>
        <end position="87"/>
    </location>
</feature>
<evidence type="ECO:0000313" key="9">
    <source>
        <dbReference type="EMBL" id="CAF0947098.1"/>
    </source>
</evidence>
<feature type="compositionally biased region" description="Basic and acidic residues" evidence="6">
    <location>
        <begin position="286"/>
        <end position="303"/>
    </location>
</feature>
<dbReference type="GO" id="GO:0043022">
    <property type="term" value="F:ribosome binding"/>
    <property type="evidence" value="ECO:0007669"/>
    <property type="project" value="TreeGrafter"/>
</dbReference>
<dbReference type="SUPFAM" id="SSF110993">
    <property type="entry name" value="eIF-2-alpha, C-terminal domain"/>
    <property type="match status" value="1"/>
</dbReference>
<keyword evidence="10" id="KW-1185">Reference proteome</keyword>
<evidence type="ECO:0000256" key="6">
    <source>
        <dbReference type="SAM" id="MobiDB-lite"/>
    </source>
</evidence>
<comment type="caution">
    <text evidence="8">The sequence shown here is derived from an EMBL/GenBank/DDBJ whole genome shotgun (WGS) entry which is preliminary data.</text>
</comment>
<feature type="compositionally biased region" description="Acidic residues" evidence="6">
    <location>
        <begin position="304"/>
        <end position="321"/>
    </location>
</feature>
<dbReference type="SUPFAM" id="SSF50249">
    <property type="entry name" value="Nucleic acid-binding proteins"/>
    <property type="match status" value="1"/>
</dbReference>
<evidence type="ECO:0000256" key="1">
    <source>
        <dbReference type="ARBA" id="ARBA00007223"/>
    </source>
</evidence>
<dbReference type="AlphaFoldDB" id="A0A813XWM0"/>
<dbReference type="Gene3D" id="1.10.150.190">
    <property type="entry name" value="Translation initiation factor 2, subunit 1, domain 2"/>
    <property type="match status" value="1"/>
</dbReference>
<dbReference type="Proteomes" id="UP000663852">
    <property type="component" value="Unassembled WGS sequence"/>
</dbReference>
<dbReference type="GO" id="GO:0005850">
    <property type="term" value="C:eukaryotic translation initiation factor 2 complex"/>
    <property type="evidence" value="ECO:0007669"/>
    <property type="project" value="TreeGrafter"/>
</dbReference>
<evidence type="ECO:0000313" key="10">
    <source>
        <dbReference type="Proteomes" id="UP000663828"/>
    </source>
</evidence>
<dbReference type="EMBL" id="CAJNOR010000312">
    <property type="protein sequence ID" value="CAF0876727.1"/>
    <property type="molecule type" value="Genomic_DNA"/>
</dbReference>
<dbReference type="Gene3D" id="2.40.50.140">
    <property type="entry name" value="Nucleic acid-binding proteins"/>
    <property type="match status" value="1"/>
</dbReference>
<evidence type="ECO:0000256" key="5">
    <source>
        <dbReference type="ARBA" id="ARBA00033370"/>
    </source>
</evidence>
<evidence type="ECO:0000259" key="7">
    <source>
        <dbReference type="PROSITE" id="PS50126"/>
    </source>
</evidence>
<dbReference type="GO" id="GO:0003743">
    <property type="term" value="F:translation initiation factor activity"/>
    <property type="evidence" value="ECO:0007669"/>
    <property type="project" value="UniProtKB-KW"/>
</dbReference>
<dbReference type="FunFam" id="2.40.50.140:FF:000015">
    <property type="entry name" value="Eukaryotic translation initiation factor 2 subunit alpha"/>
    <property type="match status" value="1"/>
</dbReference>
<dbReference type="Pfam" id="PF00575">
    <property type="entry name" value="S1"/>
    <property type="match status" value="1"/>
</dbReference>
<dbReference type="Proteomes" id="UP000663828">
    <property type="component" value="Unassembled WGS sequence"/>
</dbReference>
<accession>A0A813XWM0</accession>
<dbReference type="PANTHER" id="PTHR10602">
    <property type="entry name" value="EUKARYOTIC TRANSLATION INITIATION FACTOR 2 SUBUNIT 1"/>
    <property type="match status" value="1"/>
</dbReference>
<dbReference type="InterPro" id="IPR012340">
    <property type="entry name" value="NA-bd_OB-fold"/>
</dbReference>
<dbReference type="EMBL" id="CAJNOJ010000045">
    <property type="protein sequence ID" value="CAF0947098.1"/>
    <property type="molecule type" value="Genomic_DNA"/>
</dbReference>
<gene>
    <name evidence="9" type="ORF">EDS130_LOCUS12135</name>
    <name evidence="8" type="ORF">XAT740_LOCUS6780</name>
</gene>
<dbReference type="InterPro" id="IPR024054">
    <property type="entry name" value="TIF2_asu_middle_sf"/>
</dbReference>